<evidence type="ECO:0000313" key="5">
    <source>
        <dbReference type="Proteomes" id="UP000324298"/>
    </source>
</evidence>
<dbReference type="InterPro" id="IPR037522">
    <property type="entry name" value="HD_GYP_dom"/>
</dbReference>
<keyword evidence="5" id="KW-1185">Reference proteome</keyword>
<dbReference type="SMART" id="SM00448">
    <property type="entry name" value="REC"/>
    <property type="match status" value="1"/>
</dbReference>
<dbReference type="Proteomes" id="UP000324298">
    <property type="component" value="Unassembled WGS sequence"/>
</dbReference>
<organism evidence="4 5">
    <name type="scientific">Oryzomonas rubra</name>
    <dbReference type="NCBI Taxonomy" id="2509454"/>
    <lineage>
        <taxon>Bacteria</taxon>
        <taxon>Pseudomonadati</taxon>
        <taxon>Thermodesulfobacteriota</taxon>
        <taxon>Desulfuromonadia</taxon>
        <taxon>Geobacterales</taxon>
        <taxon>Geobacteraceae</taxon>
        <taxon>Oryzomonas</taxon>
    </lineage>
</organism>
<feature type="modified residue" description="4-aspartylphosphate" evidence="1">
    <location>
        <position position="53"/>
    </location>
</feature>
<dbReference type="SMART" id="SM00471">
    <property type="entry name" value="HDc"/>
    <property type="match status" value="1"/>
</dbReference>
<evidence type="ECO:0000259" key="3">
    <source>
        <dbReference type="PROSITE" id="PS51832"/>
    </source>
</evidence>
<reference evidence="4 5" key="1">
    <citation type="submission" date="2019-04" db="EMBL/GenBank/DDBJ databases">
        <title>Geobacter ruber sp. nov., ferric-reducing bacteria isolated from paddy soil.</title>
        <authorList>
            <person name="Xu Z."/>
            <person name="Masuda Y."/>
            <person name="Itoh H."/>
            <person name="Senoo K."/>
        </authorList>
    </citation>
    <scope>NUCLEOTIDE SEQUENCE [LARGE SCALE GENOMIC DNA]</scope>
    <source>
        <strain evidence="4 5">Red88</strain>
    </source>
</reference>
<dbReference type="SUPFAM" id="SSF52172">
    <property type="entry name" value="CheY-like"/>
    <property type="match status" value="1"/>
</dbReference>
<dbReference type="Pfam" id="PF13487">
    <property type="entry name" value="HD_5"/>
    <property type="match status" value="1"/>
</dbReference>
<dbReference type="CDD" id="cd00077">
    <property type="entry name" value="HDc"/>
    <property type="match status" value="1"/>
</dbReference>
<dbReference type="GO" id="GO:0000160">
    <property type="term" value="P:phosphorelay signal transduction system"/>
    <property type="evidence" value="ECO:0007669"/>
    <property type="project" value="InterPro"/>
</dbReference>
<dbReference type="InterPro" id="IPR001789">
    <property type="entry name" value="Sig_transdc_resp-reg_receiver"/>
</dbReference>
<dbReference type="PANTHER" id="PTHR45228">
    <property type="entry name" value="CYCLIC DI-GMP PHOSPHODIESTERASE TM_0186-RELATED"/>
    <property type="match status" value="1"/>
</dbReference>
<evidence type="ECO:0000256" key="1">
    <source>
        <dbReference type="PROSITE-ProRule" id="PRU00169"/>
    </source>
</evidence>
<dbReference type="OrthoDB" id="5392850at2"/>
<proteinExistence type="predicted"/>
<protein>
    <submittedName>
        <fullName evidence="4">Response regulator</fullName>
    </submittedName>
</protein>
<dbReference type="SUPFAM" id="SSF109604">
    <property type="entry name" value="HD-domain/PDEase-like"/>
    <property type="match status" value="1"/>
</dbReference>
<comment type="caution">
    <text evidence="4">The sequence shown here is derived from an EMBL/GenBank/DDBJ whole genome shotgun (WGS) entry which is preliminary data.</text>
</comment>
<gene>
    <name evidence="4" type="ORF">ET418_03430</name>
</gene>
<dbReference type="Pfam" id="PF00072">
    <property type="entry name" value="Response_reg"/>
    <property type="match status" value="1"/>
</dbReference>
<dbReference type="PROSITE" id="PS51832">
    <property type="entry name" value="HD_GYP"/>
    <property type="match status" value="1"/>
</dbReference>
<feature type="domain" description="HD-GYP" evidence="3">
    <location>
        <begin position="128"/>
        <end position="323"/>
    </location>
</feature>
<dbReference type="PROSITE" id="PS50110">
    <property type="entry name" value="RESPONSE_REGULATORY"/>
    <property type="match status" value="1"/>
</dbReference>
<name>A0A5A9XMF9_9BACT</name>
<dbReference type="PANTHER" id="PTHR45228:SF8">
    <property type="entry name" value="TWO-COMPONENT RESPONSE REGULATOR-RELATED"/>
    <property type="match status" value="1"/>
</dbReference>
<dbReference type="RefSeq" id="WP_149306188.1">
    <property type="nucleotide sequence ID" value="NZ_SRSD01000002.1"/>
</dbReference>
<accession>A0A5A9XMF9</accession>
<dbReference type="InterPro" id="IPR006675">
    <property type="entry name" value="HDIG_dom"/>
</dbReference>
<dbReference type="EMBL" id="SRSD01000002">
    <property type="protein sequence ID" value="KAA0894030.1"/>
    <property type="molecule type" value="Genomic_DNA"/>
</dbReference>
<dbReference type="InterPro" id="IPR011006">
    <property type="entry name" value="CheY-like_superfamily"/>
</dbReference>
<dbReference type="InterPro" id="IPR052020">
    <property type="entry name" value="Cyclic_di-GMP/3'3'-cGAMP_PDE"/>
</dbReference>
<dbReference type="Gene3D" id="1.10.3210.10">
    <property type="entry name" value="Hypothetical protein af1432"/>
    <property type="match status" value="1"/>
</dbReference>
<evidence type="ECO:0000259" key="2">
    <source>
        <dbReference type="PROSITE" id="PS50110"/>
    </source>
</evidence>
<keyword evidence="1" id="KW-0597">Phosphoprotein</keyword>
<dbReference type="NCBIfam" id="TIGR00277">
    <property type="entry name" value="HDIG"/>
    <property type="match status" value="1"/>
</dbReference>
<sequence length="327" mass="36030">MQEVVLVVDDDKAILGYTAELLTGIGANVLSCNSPVEALAIIKEKPIAIVVSDYYMPEMTGLELFSRMREFSHSIVKILMTSKADLAMAVGAINSGEVFRFLSKPWQDAEMVAAVRDGARRYRMMLASSEDMEFLLHALGQTIELKDPLTKGHCERVATYAEIIARRMGLDMEAKHDLKVGSWLHDCGKIGVPEAILNAERGLTDGEMEVVRKHPIWGATVAEAANMPAVVVNIILHHHEYYNGRGYPIGLATDAIPLEARIVAAADVYDALRSSRPYRPGFSYSDTRCIMASMSGNQLDPAILATLFEGLEEYRDEEGDHPLPPPL</sequence>
<dbReference type="AlphaFoldDB" id="A0A5A9XMF9"/>
<feature type="domain" description="Response regulatory" evidence="2">
    <location>
        <begin position="4"/>
        <end position="119"/>
    </location>
</feature>
<dbReference type="Gene3D" id="3.40.50.2300">
    <property type="match status" value="1"/>
</dbReference>
<dbReference type="InterPro" id="IPR003607">
    <property type="entry name" value="HD/PDEase_dom"/>
</dbReference>
<evidence type="ECO:0000313" key="4">
    <source>
        <dbReference type="EMBL" id="KAA0894030.1"/>
    </source>
</evidence>